<evidence type="ECO:0000313" key="1">
    <source>
        <dbReference type="EMBL" id="KAI4353862.1"/>
    </source>
</evidence>
<dbReference type="EMBL" id="CM039427">
    <property type="protein sequence ID" value="KAI4353862.1"/>
    <property type="molecule type" value="Genomic_DNA"/>
</dbReference>
<name>A0ACB9PYQ2_BAUVA</name>
<reference evidence="1 2" key="1">
    <citation type="journal article" date="2022" name="DNA Res.">
        <title>Chromosomal-level genome assembly of the orchid tree Bauhinia variegata (Leguminosae; Cercidoideae) supports the allotetraploid origin hypothesis of Bauhinia.</title>
        <authorList>
            <person name="Zhong Y."/>
            <person name="Chen Y."/>
            <person name="Zheng D."/>
            <person name="Pang J."/>
            <person name="Liu Y."/>
            <person name="Luo S."/>
            <person name="Meng S."/>
            <person name="Qian L."/>
            <person name="Wei D."/>
            <person name="Dai S."/>
            <person name="Zhou R."/>
        </authorList>
    </citation>
    <scope>NUCLEOTIDE SEQUENCE [LARGE SCALE GENOMIC DNA]</scope>
    <source>
        <strain evidence="1">BV-YZ2020</strain>
    </source>
</reference>
<accession>A0ACB9PYQ2</accession>
<proteinExistence type="predicted"/>
<protein>
    <submittedName>
        <fullName evidence="1">Uncharacterized protein</fullName>
    </submittedName>
</protein>
<gene>
    <name evidence="1" type="ORF">L6164_002785</name>
</gene>
<keyword evidence="2" id="KW-1185">Reference proteome</keyword>
<dbReference type="Proteomes" id="UP000828941">
    <property type="component" value="Chromosome 2"/>
</dbReference>
<sequence length="405" mass="44835">MGGETKKAPLNDAGNGENHGDSASMNPIDRTLLVPGVKEETPLLESKEKAAEEGEHPKAELPQDYYIIEAIRGKRVRKGQKQYLIKWHNYPEKENTWEPMENLQEVSDIINAFEESQSIKQYNRKRKHVTHSKQPKKRLQRSLTPYSLRCFTENETNGHQQSVSFVDVGHDELAALPQDVLLASEGENNGNARSNKGDEQPIENGPTIAPTQTADRCEENDKDPKLGELKASSSMATNGTDRYRLAILLGGAHALTGNVGPDGPSSVDGREPAQNDQCKGAKKRKSGLVKRFIREPHVSEPVDTEREINISSGSVEQAHVVVAATEGNNGDDNQVEEAADNLTLVKIIRTIGCIPPESNTEEAFVTFRALRSDGAEVEVNNRYLKATNPLLLINFYEQHIQYNPA</sequence>
<comment type="caution">
    <text evidence="1">The sequence shown here is derived from an EMBL/GenBank/DDBJ whole genome shotgun (WGS) entry which is preliminary data.</text>
</comment>
<evidence type="ECO:0000313" key="2">
    <source>
        <dbReference type="Proteomes" id="UP000828941"/>
    </source>
</evidence>
<organism evidence="1 2">
    <name type="scientific">Bauhinia variegata</name>
    <name type="common">Purple orchid tree</name>
    <name type="synonym">Phanera variegata</name>
    <dbReference type="NCBI Taxonomy" id="167791"/>
    <lineage>
        <taxon>Eukaryota</taxon>
        <taxon>Viridiplantae</taxon>
        <taxon>Streptophyta</taxon>
        <taxon>Embryophyta</taxon>
        <taxon>Tracheophyta</taxon>
        <taxon>Spermatophyta</taxon>
        <taxon>Magnoliopsida</taxon>
        <taxon>eudicotyledons</taxon>
        <taxon>Gunneridae</taxon>
        <taxon>Pentapetalae</taxon>
        <taxon>rosids</taxon>
        <taxon>fabids</taxon>
        <taxon>Fabales</taxon>
        <taxon>Fabaceae</taxon>
        <taxon>Cercidoideae</taxon>
        <taxon>Cercideae</taxon>
        <taxon>Bauhiniinae</taxon>
        <taxon>Bauhinia</taxon>
    </lineage>
</organism>